<accession>A0A8S0X3P2</accession>
<dbReference type="Proteomes" id="UP000467700">
    <property type="component" value="Unassembled WGS sequence"/>
</dbReference>
<gene>
    <name evidence="1" type="ORF">AAE3_LOCUS8390</name>
</gene>
<proteinExistence type="predicted"/>
<organism evidence="1 2">
    <name type="scientific">Cyclocybe aegerita</name>
    <name type="common">Black poplar mushroom</name>
    <name type="synonym">Agrocybe aegerita</name>
    <dbReference type="NCBI Taxonomy" id="1973307"/>
    <lineage>
        <taxon>Eukaryota</taxon>
        <taxon>Fungi</taxon>
        <taxon>Dikarya</taxon>
        <taxon>Basidiomycota</taxon>
        <taxon>Agaricomycotina</taxon>
        <taxon>Agaricomycetes</taxon>
        <taxon>Agaricomycetidae</taxon>
        <taxon>Agaricales</taxon>
        <taxon>Agaricineae</taxon>
        <taxon>Bolbitiaceae</taxon>
        <taxon>Cyclocybe</taxon>
    </lineage>
</organism>
<evidence type="ECO:0008006" key="3">
    <source>
        <dbReference type="Google" id="ProtNLM"/>
    </source>
</evidence>
<evidence type="ECO:0000313" key="2">
    <source>
        <dbReference type="Proteomes" id="UP000467700"/>
    </source>
</evidence>
<sequence>MLNADRHETQQVEELLLNNAPPPDSLLPTVNNMLEASRSQLLIIQGEMNAAATLLAADKQRFDATQQSINKYETILSSIRRVPADILGEIFGHCLPTHRNPLFLSSEAPILPSHVCRSWRAAALSTPSLWARLHVSLPGAVRLRLPSGPAGTPSIDTIRRNNVLALYPKIMKRRSDAVREWLARSGASPLSVSVFAPTIYPEYLTEIIHGAGEMVLDALAPSCERWREIELTMPLDLYQKFETKFVLKNPKNLVQVRLRLEMHMDSPFLVDNAPPPPSVALLSAPNLQGVFLSLPSQLPFNFSSLDEHNKMAPIWAQLTRLFLHTMIPDMDVHLFLRACPRLVECGLWACSRGGFGSSLNTDSEVQVGAIYLPHLLTFKITNDGSPAIMRKTFASLSVPELRRIEYGGMYLHHDSSGHQPPLLVLLEVAQSIRTFHFDPQGIPKDTIVDCLRTVPSLKHLVVGGRLSPYKPEGEQRNVWISPYPATSFPLAVLAIEDAQANGISDVLLPFLESFEIYEPFDNVSDSALRKFICSRVGPAAERRGFSPLKRVKGHFERPMEEDISEDVKRCAAEAGVELDLDLKYSNEILETKNPFSVQYGLTQVTRRTWIYSILES</sequence>
<reference evidence="1 2" key="1">
    <citation type="submission" date="2020-01" db="EMBL/GenBank/DDBJ databases">
        <authorList>
            <person name="Gupta K D."/>
        </authorList>
    </citation>
    <scope>NUCLEOTIDE SEQUENCE [LARGE SCALE GENOMIC DNA]</scope>
</reference>
<dbReference type="OrthoDB" id="3365698at2759"/>
<name>A0A8S0X3P2_CYCAE</name>
<keyword evidence="2" id="KW-1185">Reference proteome</keyword>
<dbReference type="EMBL" id="CACVBS010000053">
    <property type="protein sequence ID" value="CAA7266162.1"/>
    <property type="molecule type" value="Genomic_DNA"/>
</dbReference>
<comment type="caution">
    <text evidence="1">The sequence shown here is derived from an EMBL/GenBank/DDBJ whole genome shotgun (WGS) entry which is preliminary data.</text>
</comment>
<dbReference type="Gene3D" id="1.20.1280.50">
    <property type="match status" value="1"/>
</dbReference>
<dbReference type="AlphaFoldDB" id="A0A8S0X3P2"/>
<evidence type="ECO:0000313" key="1">
    <source>
        <dbReference type="EMBL" id="CAA7266162.1"/>
    </source>
</evidence>
<protein>
    <recommendedName>
        <fullName evidence="3">F-box domain-containing protein</fullName>
    </recommendedName>
</protein>